<dbReference type="AlphaFoldDB" id="A0AAD3TGC0"/>
<feature type="domain" description="TORTIFOLIA1/SINE1-2 N-terminal" evidence="3">
    <location>
        <begin position="19"/>
        <end position="289"/>
    </location>
</feature>
<dbReference type="PANTHER" id="PTHR31355">
    <property type="entry name" value="MICROTUBULE-ASSOCIATED PROTEIN TORTIFOLIA1"/>
    <property type="match status" value="1"/>
</dbReference>
<dbReference type="InterPro" id="IPR016024">
    <property type="entry name" value="ARM-type_fold"/>
</dbReference>
<evidence type="ECO:0000259" key="3">
    <source>
        <dbReference type="Pfam" id="PF24714"/>
    </source>
</evidence>
<keyword evidence="2" id="KW-1133">Transmembrane helix</keyword>
<reference evidence="4" key="1">
    <citation type="submission" date="2023-05" db="EMBL/GenBank/DDBJ databases">
        <title>Nepenthes gracilis genome sequencing.</title>
        <authorList>
            <person name="Fukushima K."/>
        </authorList>
    </citation>
    <scope>NUCLEOTIDE SEQUENCE</scope>
    <source>
        <strain evidence="4">SING2019-196</strain>
    </source>
</reference>
<gene>
    <name evidence="4" type="ORF">Nepgr_030229</name>
</gene>
<protein>
    <recommendedName>
        <fullName evidence="3">TORTIFOLIA1/SINE1-2 N-terminal domain-containing protein</fullName>
    </recommendedName>
</protein>
<feature type="compositionally biased region" description="Polar residues" evidence="1">
    <location>
        <begin position="468"/>
        <end position="478"/>
    </location>
</feature>
<keyword evidence="2" id="KW-0812">Transmembrane</keyword>
<dbReference type="Gene3D" id="1.25.10.10">
    <property type="entry name" value="Leucine-rich Repeat Variant"/>
    <property type="match status" value="1"/>
</dbReference>
<keyword evidence="5" id="KW-1185">Reference proteome</keyword>
<proteinExistence type="predicted"/>
<sequence length="572" mass="63162">MGRNLSPVLRRELANLEKDAGTRKSAMKALKSYVKDLNSNEIRLFLAHVSETEDAGSPSVEHTISLYEVLARVHGPNIVSQIDNIMATIIKTLTTSGGSFPLQQACSKVVPAIARYGIEPTTPEEKKREIIHSLCKPLSDSLLVTQESLSCGAALCLKALVDCDNWRFASDEMVNEVCLRLAGALEEKPTQTNSHMGLVMSLAKNNSVIIEPYARLLVQCGLRILDYGGANERYSQKRLTAIHMINFLMKWLDVRSIFSELESIIEEMEKCLSDQMRYVGGAAYEALQTARRLAEKGPRCDTAVNSVTGSNIGRSNGSRRRCLSSDGDRSRASASPESQTLDSFGKYGSLSNSPISMSPVSCHLNRNRRNVNRKLWSYENGGVDISLKDGLFSEVVHGSAISDAFSEHDQASDNILRGHNNGFAGFFSGRSENRRSQSQSPQRTYSQINVDSIKIFTTPRKLVRSLQETDADSNYTENQARRCRSPRSGIEQFHSDIESVSSTEDLPAKADEHVSSELPPGSKNEDPKLVKIFRRNAAANILGAIFLGIFAVFVSTLWWLDVGEEGFDLVPT</sequence>
<comment type="caution">
    <text evidence="4">The sequence shown here is derived from an EMBL/GenBank/DDBJ whole genome shotgun (WGS) entry which is preliminary data.</text>
</comment>
<dbReference type="InterPro" id="IPR033337">
    <property type="entry name" value="TORTIFOLIA1/SINE1-2"/>
</dbReference>
<organism evidence="4 5">
    <name type="scientific">Nepenthes gracilis</name>
    <name type="common">Slender pitcher plant</name>
    <dbReference type="NCBI Taxonomy" id="150966"/>
    <lineage>
        <taxon>Eukaryota</taxon>
        <taxon>Viridiplantae</taxon>
        <taxon>Streptophyta</taxon>
        <taxon>Embryophyta</taxon>
        <taxon>Tracheophyta</taxon>
        <taxon>Spermatophyta</taxon>
        <taxon>Magnoliopsida</taxon>
        <taxon>eudicotyledons</taxon>
        <taxon>Gunneridae</taxon>
        <taxon>Pentapetalae</taxon>
        <taxon>Caryophyllales</taxon>
        <taxon>Nepenthaceae</taxon>
        <taxon>Nepenthes</taxon>
    </lineage>
</organism>
<feature type="region of interest" description="Disordered" evidence="1">
    <location>
        <begin position="426"/>
        <end position="445"/>
    </location>
</feature>
<dbReference type="PANTHER" id="PTHR31355:SF4">
    <property type="entry name" value="TOG DOMAIN-CONTAINING PROTEIN"/>
    <property type="match status" value="1"/>
</dbReference>
<dbReference type="InterPro" id="IPR011989">
    <property type="entry name" value="ARM-like"/>
</dbReference>
<feature type="region of interest" description="Disordered" evidence="1">
    <location>
        <begin position="501"/>
        <end position="522"/>
    </location>
</feature>
<feature type="region of interest" description="Disordered" evidence="1">
    <location>
        <begin position="468"/>
        <end position="488"/>
    </location>
</feature>
<accession>A0AAD3TGC0</accession>
<dbReference type="EMBL" id="BSYO01000034">
    <property type="protein sequence ID" value="GMH28386.1"/>
    <property type="molecule type" value="Genomic_DNA"/>
</dbReference>
<dbReference type="Proteomes" id="UP001279734">
    <property type="component" value="Unassembled WGS sequence"/>
</dbReference>
<feature type="transmembrane region" description="Helical" evidence="2">
    <location>
        <begin position="537"/>
        <end position="560"/>
    </location>
</feature>
<evidence type="ECO:0000313" key="4">
    <source>
        <dbReference type="EMBL" id="GMH28386.1"/>
    </source>
</evidence>
<dbReference type="InterPro" id="IPR057600">
    <property type="entry name" value="TORTIFOLIA1/SINE1-2_N"/>
</dbReference>
<dbReference type="SUPFAM" id="SSF48371">
    <property type="entry name" value="ARM repeat"/>
    <property type="match status" value="1"/>
</dbReference>
<feature type="compositionally biased region" description="Basic and acidic residues" evidence="1">
    <location>
        <begin position="506"/>
        <end position="515"/>
    </location>
</feature>
<dbReference type="Pfam" id="PF24714">
    <property type="entry name" value="TOR1L1_N"/>
    <property type="match status" value="1"/>
</dbReference>
<dbReference type="GO" id="GO:0008017">
    <property type="term" value="F:microtubule binding"/>
    <property type="evidence" value="ECO:0007669"/>
    <property type="project" value="InterPro"/>
</dbReference>
<feature type="compositionally biased region" description="Polar residues" evidence="1">
    <location>
        <begin position="436"/>
        <end position="445"/>
    </location>
</feature>
<evidence type="ECO:0000256" key="1">
    <source>
        <dbReference type="SAM" id="MobiDB-lite"/>
    </source>
</evidence>
<feature type="region of interest" description="Disordered" evidence="1">
    <location>
        <begin position="305"/>
        <end position="345"/>
    </location>
</feature>
<evidence type="ECO:0000256" key="2">
    <source>
        <dbReference type="SAM" id="Phobius"/>
    </source>
</evidence>
<name>A0AAD3TGC0_NEPGR</name>
<dbReference type="GO" id="GO:0005874">
    <property type="term" value="C:microtubule"/>
    <property type="evidence" value="ECO:0007669"/>
    <property type="project" value="InterPro"/>
</dbReference>
<keyword evidence="2" id="KW-0472">Membrane</keyword>
<evidence type="ECO:0000313" key="5">
    <source>
        <dbReference type="Proteomes" id="UP001279734"/>
    </source>
</evidence>